<evidence type="ECO:0000313" key="3">
    <source>
        <dbReference type="Proteomes" id="UP000009062"/>
    </source>
</evidence>
<protein>
    <submittedName>
        <fullName evidence="2">Uncharacterized protein</fullName>
    </submittedName>
</protein>
<sequence>MNCKKEIQLKRGWACVVEGVYVPEGALVLTRPPHEIAAYREEMGKAFSHFLEEENLAENTLVITDGKGETYAFVMPGAKLTVVLYVEKPWAEADLLIRYLDGTLRGYFIDRSARRRFYERGGLLLSGIHVAAPKHVALSVEPSALAQPAAAEAPAEGTSVEARPAAAPLPAPASSSAVVAALSTLREEEDAALPGASGQDAGPRRLPGVEELCEKLRRDPVFLDLVAAYAVVYDKRPEKAKAVVEELRAWL</sequence>
<dbReference type="HOGENOM" id="CLU_1105244_0_0_2"/>
<dbReference type="KEGG" id="pog:Pogu_0594"/>
<proteinExistence type="predicted"/>
<evidence type="ECO:0000313" key="2">
    <source>
        <dbReference type="EMBL" id="AFA38621.1"/>
    </source>
</evidence>
<accession>H6Q7W4</accession>
<dbReference type="STRING" id="698757.Pogu_0594"/>
<evidence type="ECO:0000256" key="1">
    <source>
        <dbReference type="SAM" id="MobiDB-lite"/>
    </source>
</evidence>
<organism evidence="2 3">
    <name type="scientific">Pyrobaculum oguniense (strain DSM 13380 / JCM 10595 / TE7)</name>
    <dbReference type="NCBI Taxonomy" id="698757"/>
    <lineage>
        <taxon>Archaea</taxon>
        <taxon>Thermoproteota</taxon>
        <taxon>Thermoprotei</taxon>
        <taxon>Thermoproteales</taxon>
        <taxon>Thermoproteaceae</taxon>
        <taxon>Pyrobaculum</taxon>
    </lineage>
</organism>
<name>H6Q7W4_PYROT</name>
<feature type="region of interest" description="Disordered" evidence="1">
    <location>
        <begin position="149"/>
        <end position="170"/>
    </location>
</feature>
<gene>
    <name evidence="2" type="ordered locus">Pogu_0594</name>
</gene>
<keyword evidence="3" id="KW-1185">Reference proteome</keyword>
<reference evidence="2 3" key="1">
    <citation type="journal article" date="2012" name="Stand. Genomic Sci.">
        <title>Complete genome sequence of Pyrobaculum oguniense.</title>
        <authorList>
            <person name="Bernick D.L."/>
            <person name="Karplus K."/>
            <person name="Lui L.M."/>
            <person name="Coker J.K."/>
            <person name="Murphy J.N."/>
            <person name="Chan P.P."/>
            <person name="Cozen A.E."/>
            <person name="Lowe T.M."/>
        </authorList>
    </citation>
    <scope>NUCLEOTIDE SEQUENCE [LARGE SCALE GENOMIC DNA]</scope>
    <source>
        <strain evidence="2 3">TE7</strain>
    </source>
</reference>
<dbReference type="Proteomes" id="UP000009062">
    <property type="component" value="Chromosome"/>
</dbReference>
<dbReference type="EMBL" id="CP003316">
    <property type="protein sequence ID" value="AFA38621.1"/>
    <property type="molecule type" value="Genomic_DNA"/>
</dbReference>
<dbReference type="AlphaFoldDB" id="H6Q7W4"/>